<gene>
    <name evidence="2" type="ORF">KQ875_01500</name>
</gene>
<feature type="transmembrane region" description="Helical" evidence="1">
    <location>
        <begin position="50"/>
        <end position="70"/>
    </location>
</feature>
<keyword evidence="3" id="KW-1185">Reference proteome</keyword>
<dbReference type="Proteomes" id="UP000718793">
    <property type="component" value="Unassembled WGS sequence"/>
</dbReference>
<comment type="caution">
    <text evidence="2">The sequence shown here is derived from an EMBL/GenBank/DDBJ whole genome shotgun (WGS) entry which is preliminary data.</text>
</comment>
<sequence>MKTSAFKYSKFAFNTVFKKKSSIVLPVLVLILSLTLGLIFKFAISERYLTLSSYLYILAILIITVLFASIKSLNIFKDFEQEGIELVSLAKPISRNNIVIGKLFTLTFFGLIWSVVLFISALLSSYPIYNNINLFTYSLLIFFVGFVTYLLASLLTSLISYKLSQKLSITLPLVFFIPLALGGSLLSANATTNINNAAYYVNKKYPYHFSGNEANVEPFFINNNKDELLLLPNGLENKQFTQKQTNYLQEVMNIANNSSKEWQVYSWLSVPYQLLDIFNFKNQNIFDSITKNNFSNLDGYIYYNNQDSILFKYKLDKNPNLTKYSVSNTEKKYIVPGLLKSNSVIPNSINTGIIYAREGAEDVNAKFPEDSSQFAAENNIVGKLNWNFVYEILEDKAFNLIAKKFIEEFNKNKKSTDLRQLHTELLEEISKFINDEQSDINTYSNPNLVLFNEHSVQEKRLQSEIERKIYFATALLNFIYFNYQDTTLYQAMIKNPNNDNTFGNSQFELQVAGFKYLIGGYDKFETRFILVEKDKDVIIRYKLTPSDTNYLFQSQDQLFAINREKQIVNKNVYYALWIILIVILYGTSFTIYRRKDYK</sequence>
<feature type="transmembrane region" description="Helical" evidence="1">
    <location>
        <begin position="134"/>
        <end position="155"/>
    </location>
</feature>
<evidence type="ECO:0000313" key="3">
    <source>
        <dbReference type="Proteomes" id="UP000718793"/>
    </source>
</evidence>
<protein>
    <submittedName>
        <fullName evidence="2">ABC transporter permease</fullName>
    </submittedName>
</protein>
<feature type="transmembrane region" description="Helical" evidence="1">
    <location>
        <begin position="572"/>
        <end position="592"/>
    </location>
</feature>
<evidence type="ECO:0000313" key="2">
    <source>
        <dbReference type="EMBL" id="MBU4692270.1"/>
    </source>
</evidence>
<keyword evidence="1" id="KW-0812">Transmembrane</keyword>
<reference evidence="2" key="1">
    <citation type="submission" date="2021-06" db="EMBL/GenBank/DDBJ databases">
        <title>Novel Mycoplasma species detected in California sea lions (Zalophus californianus) from the USA.</title>
        <authorList>
            <person name="Volokhov D.V."/>
            <person name="Furtak V.A."/>
            <person name="Zagorodnyaya T.A."/>
        </authorList>
    </citation>
    <scope>NUCLEOTIDE SEQUENCE [LARGE SCALE GENOMIC DNA]</scope>
    <source>
        <strain evidence="2">CSL 5346</strain>
    </source>
</reference>
<evidence type="ECO:0000256" key="1">
    <source>
        <dbReference type="SAM" id="Phobius"/>
    </source>
</evidence>
<name>A0ABS6DPL8_9MOLU</name>
<dbReference type="EMBL" id="JAHMHH010000001">
    <property type="protein sequence ID" value="MBU4692270.1"/>
    <property type="molecule type" value="Genomic_DNA"/>
</dbReference>
<feature type="transmembrane region" description="Helical" evidence="1">
    <location>
        <begin position="167"/>
        <end position="186"/>
    </location>
</feature>
<accession>A0ABS6DPL8</accession>
<organism evidence="2 3">
    <name type="scientific">Mycoplasma zalophi</name>
    <dbReference type="NCBI Taxonomy" id="191287"/>
    <lineage>
        <taxon>Bacteria</taxon>
        <taxon>Bacillati</taxon>
        <taxon>Mycoplasmatota</taxon>
        <taxon>Mollicutes</taxon>
        <taxon>Mycoplasmataceae</taxon>
        <taxon>Mycoplasma</taxon>
    </lineage>
</organism>
<feature type="transmembrane region" description="Helical" evidence="1">
    <location>
        <begin position="21"/>
        <end position="44"/>
    </location>
</feature>
<proteinExistence type="predicted"/>
<keyword evidence="1" id="KW-1133">Transmembrane helix</keyword>
<dbReference type="RefSeq" id="WP_216488690.1">
    <property type="nucleotide sequence ID" value="NZ_JAHMHH010000001.1"/>
</dbReference>
<feature type="transmembrane region" description="Helical" evidence="1">
    <location>
        <begin position="103"/>
        <end position="128"/>
    </location>
</feature>
<keyword evidence="1" id="KW-0472">Membrane</keyword>